<evidence type="ECO:0000256" key="2">
    <source>
        <dbReference type="ARBA" id="ARBA00022670"/>
    </source>
</evidence>
<evidence type="ECO:0000256" key="5">
    <source>
        <dbReference type="PROSITE-ProRule" id="PRU01240"/>
    </source>
</evidence>
<dbReference type="Proteomes" id="UP000288716">
    <property type="component" value="Unassembled WGS sequence"/>
</dbReference>
<evidence type="ECO:0000256" key="4">
    <source>
        <dbReference type="ARBA" id="ARBA00022825"/>
    </source>
</evidence>
<dbReference type="InterPro" id="IPR000209">
    <property type="entry name" value="Peptidase_S8/S53_dom"/>
</dbReference>
<dbReference type="SUPFAM" id="SSF52743">
    <property type="entry name" value="Subtilisin-like"/>
    <property type="match status" value="1"/>
</dbReference>
<evidence type="ECO:0000256" key="3">
    <source>
        <dbReference type="ARBA" id="ARBA00022801"/>
    </source>
</evidence>
<organism evidence="7 8">
    <name type="scientific">Leptotrombidium deliense</name>
    <dbReference type="NCBI Taxonomy" id="299467"/>
    <lineage>
        <taxon>Eukaryota</taxon>
        <taxon>Metazoa</taxon>
        <taxon>Ecdysozoa</taxon>
        <taxon>Arthropoda</taxon>
        <taxon>Chelicerata</taxon>
        <taxon>Arachnida</taxon>
        <taxon>Acari</taxon>
        <taxon>Acariformes</taxon>
        <taxon>Trombidiformes</taxon>
        <taxon>Prostigmata</taxon>
        <taxon>Anystina</taxon>
        <taxon>Parasitengona</taxon>
        <taxon>Trombiculoidea</taxon>
        <taxon>Trombiculidae</taxon>
        <taxon>Leptotrombidium</taxon>
    </lineage>
</organism>
<keyword evidence="2 7" id="KW-0645">Protease</keyword>
<feature type="domain" description="Peptidase S8/S53" evidence="6">
    <location>
        <begin position="5"/>
        <end position="151"/>
    </location>
</feature>
<comment type="similarity">
    <text evidence="1 5">Belongs to the peptidase S8 family.</text>
</comment>
<dbReference type="InterPro" id="IPR036852">
    <property type="entry name" value="Peptidase_S8/S53_dom_sf"/>
</dbReference>
<dbReference type="PROSITE" id="PS00138">
    <property type="entry name" value="SUBTILASE_SER"/>
    <property type="match status" value="1"/>
</dbReference>
<dbReference type="InterPro" id="IPR023828">
    <property type="entry name" value="Peptidase_S8_Ser-AS"/>
</dbReference>
<proteinExistence type="inferred from homology"/>
<evidence type="ECO:0000256" key="1">
    <source>
        <dbReference type="ARBA" id="ARBA00011073"/>
    </source>
</evidence>
<dbReference type="PANTHER" id="PTHR43806">
    <property type="entry name" value="PEPTIDASE S8"/>
    <property type="match status" value="1"/>
</dbReference>
<dbReference type="EMBL" id="NCKV01012584">
    <property type="protein sequence ID" value="RWS21364.1"/>
    <property type="molecule type" value="Genomic_DNA"/>
</dbReference>
<protein>
    <submittedName>
        <fullName evidence="7">Alkaline serine exoprotease A-like protein</fullName>
    </submittedName>
</protein>
<dbReference type="Gene3D" id="3.40.50.200">
    <property type="entry name" value="Peptidase S8/S53 domain"/>
    <property type="match status" value="1"/>
</dbReference>
<evidence type="ECO:0000313" key="8">
    <source>
        <dbReference type="Proteomes" id="UP000288716"/>
    </source>
</evidence>
<sequence length="173" mass="18101">MRGIEWCIQQKSKARGSETQIINLSLGGSYSEASNEIANRAFQSGMLVVVAAGNSYTDACEISPASAQQALTIGATDQNDKLASFSNYGNCVKLFAPGVQCNYASASGYGFTTGSGTSFASPLVAGVAASYLSENRSLTASALHQLMISRSKLNAVKSLPQGTPNRFVNPLCQ</sequence>
<dbReference type="OrthoDB" id="206201at2759"/>
<dbReference type="GO" id="GO:0005615">
    <property type="term" value="C:extracellular space"/>
    <property type="evidence" value="ECO:0007669"/>
    <property type="project" value="TreeGrafter"/>
</dbReference>
<evidence type="ECO:0000313" key="7">
    <source>
        <dbReference type="EMBL" id="RWS21364.1"/>
    </source>
</evidence>
<keyword evidence="3" id="KW-0378">Hydrolase</keyword>
<name>A0A443S1J7_9ACAR</name>
<dbReference type="PROSITE" id="PS51892">
    <property type="entry name" value="SUBTILASE"/>
    <property type="match status" value="1"/>
</dbReference>
<comment type="caution">
    <text evidence="5">Lacks conserved residue(s) required for the propagation of feature annotation.</text>
</comment>
<evidence type="ECO:0000259" key="6">
    <source>
        <dbReference type="Pfam" id="PF00082"/>
    </source>
</evidence>
<dbReference type="GO" id="GO:0006508">
    <property type="term" value="P:proteolysis"/>
    <property type="evidence" value="ECO:0007669"/>
    <property type="project" value="UniProtKB-KW"/>
</dbReference>
<keyword evidence="4" id="KW-0720">Serine protease</keyword>
<dbReference type="InterPro" id="IPR050131">
    <property type="entry name" value="Peptidase_S8_subtilisin-like"/>
</dbReference>
<dbReference type="VEuPathDB" id="VectorBase:LDEU010676"/>
<dbReference type="STRING" id="299467.A0A443S1J7"/>
<comment type="caution">
    <text evidence="7">The sequence shown here is derived from an EMBL/GenBank/DDBJ whole genome shotgun (WGS) entry which is preliminary data.</text>
</comment>
<gene>
    <name evidence="7" type="ORF">B4U80_01136</name>
</gene>
<dbReference type="GO" id="GO:0004252">
    <property type="term" value="F:serine-type endopeptidase activity"/>
    <property type="evidence" value="ECO:0007669"/>
    <property type="project" value="InterPro"/>
</dbReference>
<dbReference type="Pfam" id="PF00082">
    <property type="entry name" value="Peptidase_S8"/>
    <property type="match status" value="1"/>
</dbReference>
<accession>A0A443S1J7</accession>
<dbReference type="AlphaFoldDB" id="A0A443S1J7"/>
<reference evidence="7 8" key="1">
    <citation type="journal article" date="2018" name="Gigascience">
        <title>Genomes of trombidid mites reveal novel predicted allergens and laterally-transferred genes associated with secondary metabolism.</title>
        <authorList>
            <person name="Dong X."/>
            <person name="Chaisiri K."/>
            <person name="Xia D."/>
            <person name="Armstrong S.D."/>
            <person name="Fang Y."/>
            <person name="Donnelly M.J."/>
            <person name="Kadowaki T."/>
            <person name="McGarry J.W."/>
            <person name="Darby A.C."/>
            <person name="Makepeace B.L."/>
        </authorList>
    </citation>
    <scope>NUCLEOTIDE SEQUENCE [LARGE SCALE GENOMIC DNA]</scope>
    <source>
        <strain evidence="7">UoL-UT</strain>
    </source>
</reference>
<dbReference type="PANTHER" id="PTHR43806:SF11">
    <property type="entry name" value="CEREVISIN-RELATED"/>
    <property type="match status" value="1"/>
</dbReference>
<keyword evidence="8" id="KW-1185">Reference proteome</keyword>